<dbReference type="InterPro" id="IPR000595">
    <property type="entry name" value="cNMP-bd_dom"/>
</dbReference>
<dbReference type="PROSITE" id="PS51063">
    <property type="entry name" value="HTH_CRP_2"/>
    <property type="match status" value="1"/>
</dbReference>
<keyword evidence="2" id="KW-0238">DNA-binding</keyword>
<comment type="caution">
    <text evidence="5">The sequence shown here is derived from an EMBL/GenBank/DDBJ whole genome shotgun (WGS) entry which is preliminary data.</text>
</comment>
<dbReference type="InterPro" id="IPR018490">
    <property type="entry name" value="cNMP-bd_dom_sf"/>
</dbReference>
<dbReference type="CDD" id="cd00038">
    <property type="entry name" value="CAP_ED"/>
    <property type="match status" value="1"/>
</dbReference>
<evidence type="ECO:0000256" key="1">
    <source>
        <dbReference type="ARBA" id="ARBA00023015"/>
    </source>
</evidence>
<dbReference type="AlphaFoldDB" id="A0A940DFV7"/>
<gene>
    <name evidence="5" type="ORF">IAB16_01435</name>
</gene>
<dbReference type="PANTHER" id="PTHR24567:SF74">
    <property type="entry name" value="HTH-TYPE TRANSCRIPTIONAL REGULATOR ARCR"/>
    <property type="match status" value="1"/>
</dbReference>
<dbReference type="SMART" id="SM00419">
    <property type="entry name" value="HTH_CRP"/>
    <property type="match status" value="1"/>
</dbReference>
<dbReference type="InterPro" id="IPR036390">
    <property type="entry name" value="WH_DNA-bd_sf"/>
</dbReference>
<protein>
    <submittedName>
        <fullName evidence="5">Crp/Fnr family transcriptional regulator</fullName>
    </submittedName>
</protein>
<dbReference type="GO" id="GO:0003700">
    <property type="term" value="F:DNA-binding transcription factor activity"/>
    <property type="evidence" value="ECO:0007669"/>
    <property type="project" value="TreeGrafter"/>
</dbReference>
<dbReference type="SUPFAM" id="SSF46785">
    <property type="entry name" value="Winged helix' DNA-binding domain"/>
    <property type="match status" value="1"/>
</dbReference>
<keyword evidence="3" id="KW-0804">Transcription</keyword>
<evidence type="ECO:0000256" key="2">
    <source>
        <dbReference type="ARBA" id="ARBA00023125"/>
    </source>
</evidence>
<name>A0A940DFV7_9FIRM</name>
<dbReference type="GO" id="GO:0003677">
    <property type="term" value="F:DNA binding"/>
    <property type="evidence" value="ECO:0007669"/>
    <property type="project" value="UniProtKB-KW"/>
</dbReference>
<proteinExistence type="predicted"/>
<accession>A0A940DFV7</accession>
<dbReference type="SUPFAM" id="SSF51206">
    <property type="entry name" value="cAMP-binding domain-like"/>
    <property type="match status" value="1"/>
</dbReference>
<dbReference type="InterPro" id="IPR012318">
    <property type="entry name" value="HTH_CRP"/>
</dbReference>
<dbReference type="InterPro" id="IPR036388">
    <property type="entry name" value="WH-like_DNA-bd_sf"/>
</dbReference>
<dbReference type="PANTHER" id="PTHR24567">
    <property type="entry name" value="CRP FAMILY TRANSCRIPTIONAL REGULATORY PROTEIN"/>
    <property type="match status" value="1"/>
</dbReference>
<evidence type="ECO:0000313" key="5">
    <source>
        <dbReference type="EMBL" id="MBO8423674.1"/>
    </source>
</evidence>
<reference evidence="5" key="2">
    <citation type="journal article" date="2021" name="PeerJ">
        <title>Extensive microbial diversity within the chicken gut microbiome revealed by metagenomics and culture.</title>
        <authorList>
            <person name="Gilroy R."/>
            <person name="Ravi A."/>
            <person name="Getino M."/>
            <person name="Pursley I."/>
            <person name="Horton D.L."/>
            <person name="Alikhan N.F."/>
            <person name="Baker D."/>
            <person name="Gharbi K."/>
            <person name="Hall N."/>
            <person name="Watson M."/>
            <person name="Adriaenssens E.M."/>
            <person name="Foster-Nyarko E."/>
            <person name="Jarju S."/>
            <person name="Secka A."/>
            <person name="Antonio M."/>
            <person name="Oren A."/>
            <person name="Chaudhuri R.R."/>
            <person name="La Ragione R."/>
            <person name="Hildebrand F."/>
            <person name="Pallen M.J."/>
        </authorList>
    </citation>
    <scope>NUCLEOTIDE SEQUENCE</scope>
    <source>
        <strain evidence="5">517</strain>
    </source>
</reference>
<evidence type="ECO:0000256" key="3">
    <source>
        <dbReference type="ARBA" id="ARBA00023163"/>
    </source>
</evidence>
<dbReference type="InterPro" id="IPR050397">
    <property type="entry name" value="Env_Response_Regulators"/>
</dbReference>
<dbReference type="InterPro" id="IPR014710">
    <property type="entry name" value="RmlC-like_jellyroll"/>
</dbReference>
<evidence type="ECO:0000313" key="6">
    <source>
        <dbReference type="Proteomes" id="UP000727857"/>
    </source>
</evidence>
<reference evidence="5" key="1">
    <citation type="submission" date="2020-10" db="EMBL/GenBank/DDBJ databases">
        <authorList>
            <person name="Gilroy R."/>
        </authorList>
    </citation>
    <scope>NUCLEOTIDE SEQUENCE</scope>
    <source>
        <strain evidence="5">517</strain>
    </source>
</reference>
<organism evidence="5 6">
    <name type="scientific">Candidatus Stercoripulliclostridium pullicola</name>
    <dbReference type="NCBI Taxonomy" id="2840953"/>
    <lineage>
        <taxon>Bacteria</taxon>
        <taxon>Bacillati</taxon>
        <taxon>Bacillota</taxon>
        <taxon>Clostridia</taxon>
        <taxon>Eubacteriales</taxon>
        <taxon>Candidatus Stercoripulliclostridium</taxon>
    </lineage>
</organism>
<dbReference type="PRINTS" id="PR00034">
    <property type="entry name" value="HTHCRP"/>
</dbReference>
<feature type="domain" description="HTH crp-type" evidence="4">
    <location>
        <begin position="153"/>
        <end position="219"/>
    </location>
</feature>
<dbReference type="Pfam" id="PF13545">
    <property type="entry name" value="HTH_Crp_2"/>
    <property type="match status" value="1"/>
</dbReference>
<evidence type="ECO:0000259" key="4">
    <source>
        <dbReference type="PROSITE" id="PS51063"/>
    </source>
</evidence>
<dbReference type="Gene3D" id="2.60.120.10">
    <property type="entry name" value="Jelly Rolls"/>
    <property type="match status" value="1"/>
</dbReference>
<dbReference type="EMBL" id="JADINF010000036">
    <property type="protein sequence ID" value="MBO8423674.1"/>
    <property type="molecule type" value="Genomic_DNA"/>
</dbReference>
<dbReference type="GO" id="GO:0005829">
    <property type="term" value="C:cytosol"/>
    <property type="evidence" value="ECO:0007669"/>
    <property type="project" value="TreeGrafter"/>
</dbReference>
<dbReference type="CDD" id="cd00092">
    <property type="entry name" value="HTH_CRP"/>
    <property type="match status" value="1"/>
</dbReference>
<dbReference type="Proteomes" id="UP000727857">
    <property type="component" value="Unassembled WGS sequence"/>
</dbReference>
<sequence>MNLKGVSCMDFADFFPVWDKLKDNERDKLTAYAKERRFPKGSVLHGGSSECTGLMLIRSGQIRAYTTSPEGKEITLYRLFERDICLFSASCIMNSIQFDVTLAAEKDAEVTVIPSEVYKSVMNSSAPLANFTSEVMASRFSEVMWLVEQIMWKSFDSRLAAFLSEEANIEGSNTLKITHEVIGNHLGSPREVVTRMLKYFADEGIVRLARGAIEITDGTRLRAIAE</sequence>
<dbReference type="Pfam" id="PF00027">
    <property type="entry name" value="cNMP_binding"/>
    <property type="match status" value="1"/>
</dbReference>
<dbReference type="Gene3D" id="1.10.10.10">
    <property type="entry name" value="Winged helix-like DNA-binding domain superfamily/Winged helix DNA-binding domain"/>
    <property type="match status" value="1"/>
</dbReference>
<keyword evidence="1" id="KW-0805">Transcription regulation</keyword>